<feature type="compositionally biased region" description="Basic residues" evidence="2">
    <location>
        <begin position="44"/>
        <end position="60"/>
    </location>
</feature>
<comment type="similarity">
    <text evidence="1">Belongs to the membrane fusion protein (MFP) (TC 8.A.1) family.</text>
</comment>
<feature type="region of interest" description="Disordered" evidence="2">
    <location>
        <begin position="1"/>
        <end position="159"/>
    </location>
</feature>
<dbReference type="NCBIfam" id="TIGR01730">
    <property type="entry name" value="RND_mfp"/>
    <property type="match status" value="1"/>
</dbReference>
<evidence type="ECO:0000256" key="3">
    <source>
        <dbReference type="SAM" id="Phobius"/>
    </source>
</evidence>
<keyword evidence="3" id="KW-0812">Transmembrane</keyword>
<dbReference type="EMBL" id="SDMR01000001">
    <property type="protein sequence ID" value="TBT96283.1"/>
    <property type="molecule type" value="Genomic_DNA"/>
</dbReference>
<dbReference type="Gene3D" id="2.40.50.100">
    <property type="match status" value="1"/>
</dbReference>
<comment type="caution">
    <text evidence="7">The sequence shown here is derived from an EMBL/GenBank/DDBJ whole genome shotgun (WGS) entry which is preliminary data.</text>
</comment>
<dbReference type="PANTHER" id="PTHR30469">
    <property type="entry name" value="MULTIDRUG RESISTANCE PROTEIN MDTA"/>
    <property type="match status" value="1"/>
</dbReference>
<evidence type="ECO:0000313" key="7">
    <source>
        <dbReference type="EMBL" id="TBT96283.1"/>
    </source>
</evidence>
<dbReference type="Gene3D" id="2.40.420.20">
    <property type="match status" value="1"/>
</dbReference>
<evidence type="ECO:0000256" key="2">
    <source>
        <dbReference type="SAM" id="MobiDB-lite"/>
    </source>
</evidence>
<dbReference type="PANTHER" id="PTHR30469:SF33">
    <property type="entry name" value="SLR1207 PROTEIN"/>
    <property type="match status" value="1"/>
</dbReference>
<protein>
    <submittedName>
        <fullName evidence="7">Efflux RND transporter periplasmic adaptor subunit</fullName>
    </submittedName>
</protein>
<dbReference type="Proteomes" id="UP000291933">
    <property type="component" value="Unassembled WGS sequence"/>
</dbReference>
<feature type="compositionally biased region" description="Basic residues" evidence="2">
    <location>
        <begin position="1"/>
        <end position="12"/>
    </location>
</feature>
<keyword evidence="3" id="KW-1133">Transmembrane helix</keyword>
<dbReference type="OrthoDB" id="5197506at2"/>
<keyword evidence="8" id="KW-1185">Reference proteome</keyword>
<dbReference type="GO" id="GO:1990281">
    <property type="term" value="C:efflux pump complex"/>
    <property type="evidence" value="ECO:0007669"/>
    <property type="project" value="TreeGrafter"/>
</dbReference>
<feature type="transmembrane region" description="Helical" evidence="3">
    <location>
        <begin position="163"/>
        <end position="182"/>
    </location>
</feature>
<dbReference type="Gene3D" id="2.40.30.170">
    <property type="match status" value="1"/>
</dbReference>
<feature type="domain" description="YknX-like C-terminal permuted SH3-like" evidence="6">
    <location>
        <begin position="461"/>
        <end position="529"/>
    </location>
</feature>
<proteinExistence type="inferred from homology"/>
<keyword evidence="3" id="KW-0472">Membrane</keyword>
<feature type="domain" description="Multidrug resistance protein MdtA-like barrel-sandwich hybrid" evidence="4">
    <location>
        <begin position="217"/>
        <end position="340"/>
    </location>
</feature>
<feature type="compositionally biased region" description="Basic residues" evidence="2">
    <location>
        <begin position="88"/>
        <end position="138"/>
    </location>
</feature>
<dbReference type="AlphaFoldDB" id="A0A4Q9KNY3"/>
<evidence type="ECO:0000259" key="6">
    <source>
        <dbReference type="Pfam" id="PF25989"/>
    </source>
</evidence>
<accession>A0A4Q9KNY3</accession>
<feature type="domain" description="CusB-like beta-barrel" evidence="5">
    <location>
        <begin position="381"/>
        <end position="456"/>
    </location>
</feature>
<dbReference type="GO" id="GO:0015562">
    <property type="term" value="F:efflux transmembrane transporter activity"/>
    <property type="evidence" value="ECO:0007669"/>
    <property type="project" value="TreeGrafter"/>
</dbReference>
<dbReference type="SUPFAM" id="SSF111369">
    <property type="entry name" value="HlyD-like secretion proteins"/>
    <property type="match status" value="1"/>
</dbReference>
<evidence type="ECO:0000256" key="1">
    <source>
        <dbReference type="ARBA" id="ARBA00009477"/>
    </source>
</evidence>
<name>A0A4Q9KNY3_PROTD</name>
<dbReference type="InterPro" id="IPR058637">
    <property type="entry name" value="YknX-like_C"/>
</dbReference>
<dbReference type="InterPro" id="IPR058792">
    <property type="entry name" value="Beta-barrel_RND_2"/>
</dbReference>
<sequence>MEDRARRRRHGVRAPALQAREPRAPAPPLRRVGRPDPPPLPASRHPRRPGRLFHRRRRRGHDGPRPHPLGGRRRPPLRSRPRRPDRGRLRRHSRPRRRRPHHRRRARHGRGAGHVRGPLRPRHRPRHARPPRGRPHRTIPKEHPMTQPTAKPRQRRPIKRGRLIAGGVVVALLAALGGGYAISQGSAKTTITTAKAATSDLTVTVSAPGTVDAAARVPVYAPVSGTLASVKVVDGQGVKAGDVLATMDDASSKAALAQTLAQVASADAQAAAASAQLAAARAMPHATDSQTSARNAAINAANSAQQAAGAAKSAAAAAKAIAEANGAKGTLTAPVDGTVTFPVLAITALDGSGPKAAAGAAVTAAAPVFTIVDLTKVVFAAQVDEVDIAAVKPGAKASVTLDAYPGRPFDGVVSEVAASSITTKTGGVAFVVKVPLTKGDAVLRLGMSGDVSLAAQAVPGALVVPAQAVLTDGGKRYVFKVDAGKVVRTEVGVGASTDTQTQITSGLAAGDVVATSQLTALKDGASVNVGT</sequence>
<dbReference type="Pfam" id="PF25989">
    <property type="entry name" value="YknX_C"/>
    <property type="match status" value="1"/>
</dbReference>
<dbReference type="Pfam" id="PF25917">
    <property type="entry name" value="BSH_RND"/>
    <property type="match status" value="1"/>
</dbReference>
<dbReference type="InterPro" id="IPR006143">
    <property type="entry name" value="RND_pump_MFP"/>
</dbReference>
<gene>
    <name evidence="7" type="ORF">ET996_01040</name>
</gene>
<dbReference type="InterPro" id="IPR058625">
    <property type="entry name" value="MdtA-like_BSH"/>
</dbReference>
<organism evidence="7 8">
    <name type="scientific">Propioniciclava tarda</name>
    <dbReference type="NCBI Taxonomy" id="433330"/>
    <lineage>
        <taxon>Bacteria</taxon>
        <taxon>Bacillati</taxon>
        <taxon>Actinomycetota</taxon>
        <taxon>Actinomycetes</taxon>
        <taxon>Propionibacteriales</taxon>
        <taxon>Propionibacteriaceae</taxon>
        <taxon>Propioniciclava</taxon>
    </lineage>
</organism>
<dbReference type="Pfam" id="PF25954">
    <property type="entry name" value="Beta-barrel_RND_2"/>
    <property type="match status" value="1"/>
</dbReference>
<feature type="compositionally biased region" description="Basic residues" evidence="2">
    <location>
        <begin position="70"/>
        <end position="81"/>
    </location>
</feature>
<reference evidence="7 8" key="1">
    <citation type="submission" date="2019-01" db="EMBL/GenBank/DDBJ databases">
        <title>Lactibacter flavus gen. nov., sp. nov., a novel bacterium of the family Propionibacteriaceae isolated from raw milk and dairy products.</title>
        <authorList>
            <person name="Huptas C."/>
            <person name="Wenning M."/>
            <person name="Breitenwieser F."/>
            <person name="Doll E."/>
            <person name="Von Neubeck M."/>
            <person name="Busse H.-J."/>
            <person name="Scherer S."/>
        </authorList>
    </citation>
    <scope>NUCLEOTIDE SEQUENCE [LARGE SCALE GENOMIC DNA]</scope>
    <source>
        <strain evidence="7 8">DSM 22130</strain>
    </source>
</reference>
<evidence type="ECO:0000259" key="4">
    <source>
        <dbReference type="Pfam" id="PF25917"/>
    </source>
</evidence>
<evidence type="ECO:0000313" key="8">
    <source>
        <dbReference type="Proteomes" id="UP000291933"/>
    </source>
</evidence>
<evidence type="ECO:0000259" key="5">
    <source>
        <dbReference type="Pfam" id="PF25954"/>
    </source>
</evidence>